<reference evidence="1 2" key="1">
    <citation type="submission" date="2020-10" db="EMBL/GenBank/DDBJ databases">
        <title>The Coptis chinensis genome and diversification of protoberbering-type alkaloids.</title>
        <authorList>
            <person name="Wang B."/>
            <person name="Shu S."/>
            <person name="Song C."/>
            <person name="Liu Y."/>
        </authorList>
    </citation>
    <scope>NUCLEOTIDE SEQUENCE [LARGE SCALE GENOMIC DNA]</scope>
    <source>
        <strain evidence="1">HL-2020</strain>
        <tissue evidence="1">Leaf</tissue>
    </source>
</reference>
<protein>
    <submittedName>
        <fullName evidence="1">Uncharacterized protein</fullName>
    </submittedName>
</protein>
<organism evidence="1 2">
    <name type="scientific">Coptis chinensis</name>
    <dbReference type="NCBI Taxonomy" id="261450"/>
    <lineage>
        <taxon>Eukaryota</taxon>
        <taxon>Viridiplantae</taxon>
        <taxon>Streptophyta</taxon>
        <taxon>Embryophyta</taxon>
        <taxon>Tracheophyta</taxon>
        <taxon>Spermatophyta</taxon>
        <taxon>Magnoliopsida</taxon>
        <taxon>Ranunculales</taxon>
        <taxon>Ranunculaceae</taxon>
        <taxon>Coptidoideae</taxon>
        <taxon>Coptis</taxon>
    </lineage>
</organism>
<dbReference type="OrthoDB" id="1927778at2759"/>
<dbReference type="EMBL" id="JADFTS010000006">
    <property type="protein sequence ID" value="KAF9603429.1"/>
    <property type="molecule type" value="Genomic_DNA"/>
</dbReference>
<keyword evidence="2" id="KW-1185">Reference proteome</keyword>
<name>A0A835LU53_9MAGN</name>
<evidence type="ECO:0000313" key="1">
    <source>
        <dbReference type="EMBL" id="KAF9603429.1"/>
    </source>
</evidence>
<dbReference type="Pfam" id="PF14223">
    <property type="entry name" value="Retrotran_gag_2"/>
    <property type="match status" value="1"/>
</dbReference>
<dbReference type="AlphaFoldDB" id="A0A835LU53"/>
<dbReference type="PANTHER" id="PTHR47481:SF41">
    <property type="entry name" value="COPIA-LIKE POLYPROTEIN_RETROTRANSPOSON"/>
    <property type="match status" value="1"/>
</dbReference>
<sequence length="258" mass="28650">MAISADCACHQFHWSLKIVFRQVAHEKEGKLYVTFIQYVIGVARAYGPAMNSLLSEAQTQQPLLTSFEKWLITDQLLLSWLNATLTEDVLAEVVGISTSKEVWEKLETTFSQRSKARQYQLKQELQNCKQQKGESVSDFRRQFKKFFDSLAAIGQVISDEDKGVLILNGLVPAYDSFVTSIFALPPCHELVSKLTEDMDCLCDFSSSGFVVKDRKTVKVLGKGSRHGGPYALDPGDVNLASSSTALVASLKQGGTQER</sequence>
<dbReference type="PANTHER" id="PTHR47481">
    <property type="match status" value="1"/>
</dbReference>
<comment type="caution">
    <text evidence="1">The sequence shown here is derived from an EMBL/GenBank/DDBJ whole genome shotgun (WGS) entry which is preliminary data.</text>
</comment>
<proteinExistence type="predicted"/>
<dbReference type="Proteomes" id="UP000631114">
    <property type="component" value="Unassembled WGS sequence"/>
</dbReference>
<accession>A0A835LU53</accession>
<evidence type="ECO:0000313" key="2">
    <source>
        <dbReference type="Proteomes" id="UP000631114"/>
    </source>
</evidence>
<gene>
    <name evidence="1" type="ORF">IFM89_036130</name>
</gene>